<proteinExistence type="predicted"/>
<dbReference type="OrthoDB" id="9797826at2"/>
<dbReference type="Pfam" id="PF00583">
    <property type="entry name" value="Acetyltransf_1"/>
    <property type="match status" value="1"/>
</dbReference>
<feature type="domain" description="N-acetyltransferase" evidence="1">
    <location>
        <begin position="150"/>
        <end position="296"/>
    </location>
</feature>
<dbReference type="EMBL" id="QNQT01000005">
    <property type="protein sequence ID" value="RDU36468.1"/>
    <property type="molecule type" value="Genomic_DNA"/>
</dbReference>
<protein>
    <recommendedName>
        <fullName evidence="1">N-acetyltransferase domain-containing protein</fullName>
    </recommendedName>
</protein>
<dbReference type="GO" id="GO:0008999">
    <property type="term" value="F:protein-N-terminal-alanine acetyltransferase activity"/>
    <property type="evidence" value="ECO:0007669"/>
    <property type="project" value="TreeGrafter"/>
</dbReference>
<evidence type="ECO:0000313" key="2">
    <source>
        <dbReference type="EMBL" id="RDU36468.1"/>
    </source>
</evidence>
<dbReference type="InterPro" id="IPR016181">
    <property type="entry name" value="Acyl_CoA_acyltransferase"/>
</dbReference>
<comment type="caution">
    <text evidence="2">The sequence shown here is derived from an EMBL/GenBank/DDBJ whole genome shotgun (WGS) entry which is preliminary data.</text>
</comment>
<dbReference type="RefSeq" id="WP_115452462.1">
    <property type="nucleotide sequence ID" value="NZ_QNQT01000005.1"/>
</dbReference>
<evidence type="ECO:0000259" key="1">
    <source>
        <dbReference type="PROSITE" id="PS51186"/>
    </source>
</evidence>
<dbReference type="Proteomes" id="UP000257144">
    <property type="component" value="Unassembled WGS sequence"/>
</dbReference>
<dbReference type="PANTHER" id="PTHR43617">
    <property type="entry name" value="L-AMINO ACID N-ACETYLTRANSFERASE"/>
    <property type="match status" value="1"/>
</dbReference>
<name>A0A3D8GPV9_9BACI</name>
<dbReference type="SUPFAM" id="SSF55729">
    <property type="entry name" value="Acyl-CoA N-acyltransferases (Nat)"/>
    <property type="match status" value="1"/>
</dbReference>
<dbReference type="Gene3D" id="3.40.630.30">
    <property type="match status" value="1"/>
</dbReference>
<dbReference type="AlphaFoldDB" id="A0A3D8GPV9"/>
<dbReference type="PANTHER" id="PTHR43617:SF20">
    <property type="entry name" value="N-ALPHA-ACETYLTRANSFERASE RIMI"/>
    <property type="match status" value="1"/>
</dbReference>
<dbReference type="InterPro" id="IPR050276">
    <property type="entry name" value="MshD_Acetyltransferase"/>
</dbReference>
<organism evidence="2 3">
    <name type="scientific">Neobacillus piezotolerans</name>
    <dbReference type="NCBI Taxonomy" id="2259171"/>
    <lineage>
        <taxon>Bacteria</taxon>
        <taxon>Bacillati</taxon>
        <taxon>Bacillota</taxon>
        <taxon>Bacilli</taxon>
        <taxon>Bacillales</taxon>
        <taxon>Bacillaceae</taxon>
        <taxon>Neobacillus</taxon>
    </lineage>
</organism>
<sequence>MDIIQVDSSNVGAFIDYCRANRKSLDDTFLIDDELEKMNPENEDPSFIAIEGAKVVGAVSLKMDRYLLRGNRARFRIFHSNPGLPEVYSNLFSAIRPYADKVEKVFLFLPETALEARERVAELGFSIERYAYLLTRKDLPSDEISIPGGFSFKEFVPGSSEKDYCHIRNIAFSGLAGSETPLTEKEAGKIAARDDYLPGGILFLYHDGSPVGLVRVAREFYNGNHYALIGPIALLPAYQKRGLGRQLLRAGLQAGRKFGLVQAILSVNAENENAIHLYRSEGFETDECFISYEYII</sequence>
<dbReference type="InterPro" id="IPR000182">
    <property type="entry name" value="GNAT_dom"/>
</dbReference>
<reference evidence="2 3" key="1">
    <citation type="submission" date="2018-07" db="EMBL/GenBank/DDBJ databases">
        <title>Bacillus sp. YLB-04 draft genome sequence.</title>
        <authorList>
            <person name="Yu L."/>
            <person name="Tang X."/>
        </authorList>
    </citation>
    <scope>NUCLEOTIDE SEQUENCE [LARGE SCALE GENOMIC DNA]</scope>
    <source>
        <strain evidence="2 3">YLB-04</strain>
    </source>
</reference>
<dbReference type="PROSITE" id="PS51186">
    <property type="entry name" value="GNAT"/>
    <property type="match status" value="1"/>
</dbReference>
<dbReference type="CDD" id="cd04301">
    <property type="entry name" value="NAT_SF"/>
    <property type="match status" value="1"/>
</dbReference>
<accession>A0A3D8GPV9</accession>
<evidence type="ECO:0000313" key="3">
    <source>
        <dbReference type="Proteomes" id="UP000257144"/>
    </source>
</evidence>
<gene>
    <name evidence="2" type="ORF">DRW41_13125</name>
</gene>
<keyword evidence="3" id="KW-1185">Reference proteome</keyword>